<dbReference type="RefSeq" id="WP_154482237.1">
    <property type="nucleotide sequence ID" value="NZ_VULR01000002.1"/>
</dbReference>
<keyword evidence="1" id="KW-1133">Transmembrane helix</keyword>
<keyword evidence="1" id="KW-0812">Transmembrane</keyword>
<proteinExistence type="predicted"/>
<feature type="transmembrane region" description="Helical" evidence="1">
    <location>
        <begin position="9"/>
        <end position="29"/>
    </location>
</feature>
<dbReference type="Proteomes" id="UP000462760">
    <property type="component" value="Unassembled WGS sequence"/>
</dbReference>
<dbReference type="AlphaFoldDB" id="A0A844FES8"/>
<feature type="transmembrane region" description="Helical" evidence="1">
    <location>
        <begin position="41"/>
        <end position="58"/>
    </location>
</feature>
<evidence type="ECO:0000256" key="1">
    <source>
        <dbReference type="SAM" id="Phobius"/>
    </source>
</evidence>
<comment type="caution">
    <text evidence="2">The sequence shown here is derived from an EMBL/GenBank/DDBJ whole genome shotgun (WGS) entry which is preliminary data.</text>
</comment>
<sequence>MNKKVKAKLFLFFATLGVYALFIAIWQGLELYYYGEVQPSIVDSIIGVFIFYSFYLNVKHWLIRLWTND</sequence>
<dbReference type="EMBL" id="VULR01000002">
    <property type="protein sequence ID" value="MSS42462.1"/>
    <property type="molecule type" value="Genomic_DNA"/>
</dbReference>
<organism evidence="2 3">
    <name type="scientific">Anaerosalibacter bizertensis</name>
    <dbReference type="NCBI Taxonomy" id="932217"/>
    <lineage>
        <taxon>Bacteria</taxon>
        <taxon>Bacillati</taxon>
        <taxon>Bacillota</taxon>
        <taxon>Tissierellia</taxon>
        <taxon>Tissierellales</taxon>
        <taxon>Sporanaerobacteraceae</taxon>
        <taxon>Anaerosalibacter</taxon>
    </lineage>
</organism>
<keyword evidence="1" id="KW-0472">Membrane</keyword>
<evidence type="ECO:0000313" key="3">
    <source>
        <dbReference type="Proteomes" id="UP000462760"/>
    </source>
</evidence>
<protein>
    <submittedName>
        <fullName evidence="2">Uncharacterized protein</fullName>
    </submittedName>
</protein>
<evidence type="ECO:0000313" key="2">
    <source>
        <dbReference type="EMBL" id="MSS42462.1"/>
    </source>
</evidence>
<accession>A0A844FES8</accession>
<gene>
    <name evidence="2" type="ORF">FYJ27_01750</name>
</gene>
<reference evidence="2 3" key="1">
    <citation type="submission" date="2019-08" db="EMBL/GenBank/DDBJ databases">
        <title>In-depth cultivation of the pig gut microbiome towards novel bacterial diversity and tailored functional studies.</title>
        <authorList>
            <person name="Wylensek D."/>
            <person name="Hitch T.C.A."/>
            <person name="Clavel T."/>
        </authorList>
    </citation>
    <scope>NUCLEOTIDE SEQUENCE [LARGE SCALE GENOMIC DNA]</scope>
    <source>
        <strain evidence="2 3">Med78-601-WT-4W-RMD-3</strain>
    </source>
</reference>
<name>A0A844FES8_9FIRM</name>